<reference evidence="1" key="1">
    <citation type="journal article" date="2014" name="Int. J. Syst. Evol. Microbiol.">
        <title>Complete genome sequence of Corynebacterium casei LMG S-19264T (=DSM 44701T), isolated from a smear-ripened cheese.</title>
        <authorList>
            <consortium name="US DOE Joint Genome Institute (JGI-PGF)"/>
            <person name="Walter F."/>
            <person name="Albersmeier A."/>
            <person name="Kalinowski J."/>
            <person name="Ruckert C."/>
        </authorList>
    </citation>
    <scope>NUCLEOTIDE SEQUENCE</scope>
    <source>
        <strain evidence="1">KCTC 22164</strain>
    </source>
</reference>
<evidence type="ECO:0000313" key="1">
    <source>
        <dbReference type="EMBL" id="GGW96860.1"/>
    </source>
</evidence>
<proteinExistence type="predicted"/>
<sequence length="181" mass="19302">MDNIMVPKIIRTLVITSLFLFAASSKAVIIEYDVTDLGGGSYQYDYTVINDDLVAGVEEFSLFFDYTLFTSLSLDTGPTGWLTYAFNPDLGLPDDGLYGAFIDLASPIALGDMLGGFSVVAQYIGAGMPGSQFFEVYDIGFNVVAAGNTQRANTADVAEPGALALLLLGLAGLSRAVRRRV</sequence>
<organism evidence="1 2">
    <name type="scientific">Alteromonas halophila</name>
    <dbReference type="NCBI Taxonomy" id="516698"/>
    <lineage>
        <taxon>Bacteria</taxon>
        <taxon>Pseudomonadati</taxon>
        <taxon>Pseudomonadota</taxon>
        <taxon>Gammaproteobacteria</taxon>
        <taxon>Alteromonadales</taxon>
        <taxon>Alteromonadaceae</taxon>
        <taxon>Alteromonas/Salinimonas group</taxon>
        <taxon>Alteromonas</taxon>
    </lineage>
</organism>
<dbReference type="Proteomes" id="UP000631300">
    <property type="component" value="Unassembled WGS sequence"/>
</dbReference>
<keyword evidence="2" id="KW-1185">Reference proteome</keyword>
<comment type="caution">
    <text evidence="1">The sequence shown here is derived from an EMBL/GenBank/DDBJ whole genome shotgun (WGS) entry which is preliminary data.</text>
</comment>
<name>A0A918N0A2_9ALTE</name>
<gene>
    <name evidence="1" type="ORF">GCM10007391_33670</name>
</gene>
<protein>
    <recommendedName>
        <fullName evidence="3">PEP-CTERM sorting domain-containing protein</fullName>
    </recommendedName>
</protein>
<accession>A0A918N0A2</accession>
<dbReference type="EMBL" id="BMXP01000014">
    <property type="protein sequence ID" value="GGW96860.1"/>
    <property type="molecule type" value="Genomic_DNA"/>
</dbReference>
<evidence type="ECO:0008006" key="3">
    <source>
        <dbReference type="Google" id="ProtNLM"/>
    </source>
</evidence>
<dbReference type="AlphaFoldDB" id="A0A918N0A2"/>
<evidence type="ECO:0000313" key="2">
    <source>
        <dbReference type="Proteomes" id="UP000631300"/>
    </source>
</evidence>
<reference evidence="1" key="2">
    <citation type="submission" date="2020-09" db="EMBL/GenBank/DDBJ databases">
        <authorList>
            <person name="Sun Q."/>
            <person name="Kim S."/>
        </authorList>
    </citation>
    <scope>NUCLEOTIDE SEQUENCE</scope>
    <source>
        <strain evidence="1">KCTC 22164</strain>
    </source>
</reference>